<protein>
    <recommendedName>
        <fullName evidence="4">II family cellulose-binding protein</fullName>
    </recommendedName>
</protein>
<keyword evidence="3" id="KW-1185">Reference proteome</keyword>
<dbReference type="AlphaFoldDB" id="A0A0P0D2I2"/>
<dbReference type="OrthoDB" id="9813525at2"/>
<keyword evidence="1" id="KW-0812">Transmembrane</keyword>
<dbReference type="InterPro" id="IPR021279">
    <property type="entry name" value="DUF2721"/>
</dbReference>
<dbReference type="STRING" id="512763.DC20_02020"/>
<feature type="transmembrane region" description="Helical" evidence="1">
    <location>
        <begin position="67"/>
        <end position="87"/>
    </location>
</feature>
<gene>
    <name evidence="2" type="ORF">DC20_02020</name>
</gene>
<sequence length="142" mass="15928">MEITLTTPALLFPALSLLLLAFTNRFLSLAKLIRDLKGIYKTTHSHLIYGQIQNLRTRLLLIRNMQAFGIASMFSCVLCMFMVYAGMQTAGKIVFGLGLVLLMISMALSLWEIQISVKALELELSDLEQDEQIAPMSTTRQT</sequence>
<dbReference type="Proteomes" id="UP000061382">
    <property type="component" value="Chromosome"/>
</dbReference>
<dbReference type="KEGG" id="rti:DC20_02020"/>
<dbReference type="EMBL" id="CP012643">
    <property type="protein sequence ID" value="ALJ01132.1"/>
    <property type="molecule type" value="Genomic_DNA"/>
</dbReference>
<organism evidence="2 3">
    <name type="scientific">Rufibacter tibetensis</name>
    <dbReference type="NCBI Taxonomy" id="512763"/>
    <lineage>
        <taxon>Bacteria</taxon>
        <taxon>Pseudomonadati</taxon>
        <taxon>Bacteroidota</taxon>
        <taxon>Cytophagia</taxon>
        <taxon>Cytophagales</taxon>
        <taxon>Hymenobacteraceae</taxon>
        <taxon>Rufibacter</taxon>
    </lineage>
</organism>
<feature type="transmembrane region" description="Helical" evidence="1">
    <location>
        <begin position="6"/>
        <end position="27"/>
    </location>
</feature>
<keyword evidence="1" id="KW-1133">Transmembrane helix</keyword>
<dbReference type="RefSeq" id="WP_062545749.1">
    <property type="nucleotide sequence ID" value="NZ_CP012643.1"/>
</dbReference>
<dbReference type="PATRIC" id="fig|512763.3.peg.453"/>
<evidence type="ECO:0000313" key="2">
    <source>
        <dbReference type="EMBL" id="ALJ01132.1"/>
    </source>
</evidence>
<evidence type="ECO:0000256" key="1">
    <source>
        <dbReference type="SAM" id="Phobius"/>
    </source>
</evidence>
<keyword evidence="1" id="KW-0472">Membrane</keyword>
<dbReference type="Pfam" id="PF11026">
    <property type="entry name" value="DUF2721"/>
    <property type="match status" value="1"/>
</dbReference>
<evidence type="ECO:0008006" key="4">
    <source>
        <dbReference type="Google" id="ProtNLM"/>
    </source>
</evidence>
<accession>A0A0P0D2I2</accession>
<feature type="transmembrane region" description="Helical" evidence="1">
    <location>
        <begin position="93"/>
        <end position="111"/>
    </location>
</feature>
<reference evidence="2 3" key="1">
    <citation type="submission" date="2015-08" db="EMBL/GenBank/DDBJ databases">
        <title>Complete genome sequence of Rufibacter tibetensis strain 1351t, a radiation-resistant bacterium from tibet plateau.</title>
        <authorList>
            <person name="Dai J."/>
        </authorList>
    </citation>
    <scope>NUCLEOTIDE SEQUENCE [LARGE SCALE GENOMIC DNA]</scope>
    <source>
        <strain evidence="2 3">1351</strain>
    </source>
</reference>
<proteinExistence type="predicted"/>
<name>A0A0P0D2I2_9BACT</name>
<evidence type="ECO:0000313" key="3">
    <source>
        <dbReference type="Proteomes" id="UP000061382"/>
    </source>
</evidence>